<feature type="transmembrane region" description="Helical" evidence="5">
    <location>
        <begin position="278"/>
        <end position="297"/>
    </location>
</feature>
<feature type="transmembrane region" description="Helical" evidence="5">
    <location>
        <begin position="248"/>
        <end position="272"/>
    </location>
</feature>
<name>A0AAW8CZL9_9BURK</name>
<feature type="transmembrane region" description="Helical" evidence="5">
    <location>
        <begin position="215"/>
        <end position="236"/>
    </location>
</feature>
<dbReference type="Proteomes" id="UP001242045">
    <property type="component" value="Unassembled WGS sequence"/>
</dbReference>
<feature type="transmembrane region" description="Helical" evidence="5">
    <location>
        <begin position="189"/>
        <end position="209"/>
    </location>
</feature>
<sequence>MQALWMVLGAFLFATMSVVVKIASQWFNSGEMVLGRGLIGIVFLWLLSRKLGVSLATKYPGMHAWRSTIGVISLGAWFYAIAHMPLATAVTLNYMSSVWVAAFLIGGALLAWVPVPGRDGRVARPPLQGALAMTVLAGFIGVVLMLKPTVSGNEGFAGMLGLLSGLTAAFAYMQVVALSRIGEPELRTVFYFAVGSAVAGAFATAATGFSGGSSWTWQHALWLLPIGLLAALGQLCMTRAYATAKTEAGTLVVANLQYSGIIFAAFYSVVVFDDRIDAAGWGGMALIIASGIAATVLRQRAVPKAPAEEH</sequence>
<feature type="transmembrane region" description="Helical" evidence="5">
    <location>
        <begin position="64"/>
        <end position="82"/>
    </location>
</feature>
<dbReference type="PANTHER" id="PTHR22911">
    <property type="entry name" value="ACYL-MALONYL CONDENSING ENZYME-RELATED"/>
    <property type="match status" value="1"/>
</dbReference>
<dbReference type="GO" id="GO:0016020">
    <property type="term" value="C:membrane"/>
    <property type="evidence" value="ECO:0007669"/>
    <property type="project" value="UniProtKB-SubCell"/>
</dbReference>
<gene>
    <name evidence="6" type="ORF">J2W31_002253</name>
</gene>
<evidence type="ECO:0000256" key="1">
    <source>
        <dbReference type="ARBA" id="ARBA00004141"/>
    </source>
</evidence>
<dbReference type="Gene3D" id="1.10.3730.20">
    <property type="match status" value="1"/>
</dbReference>
<comment type="caution">
    <text evidence="6">The sequence shown here is derived from an EMBL/GenBank/DDBJ whole genome shotgun (WGS) entry which is preliminary data.</text>
</comment>
<reference evidence="6" key="1">
    <citation type="submission" date="2023-07" db="EMBL/GenBank/DDBJ databases">
        <title>Sorghum-associated microbial communities from plants grown in Nebraska, USA.</title>
        <authorList>
            <person name="Schachtman D."/>
        </authorList>
    </citation>
    <scope>NUCLEOTIDE SEQUENCE</scope>
    <source>
        <strain evidence="6">DS3754</strain>
    </source>
</reference>
<evidence type="ECO:0000256" key="2">
    <source>
        <dbReference type="ARBA" id="ARBA00022692"/>
    </source>
</evidence>
<keyword evidence="4 5" id="KW-0472">Membrane</keyword>
<dbReference type="SUPFAM" id="SSF103481">
    <property type="entry name" value="Multidrug resistance efflux transporter EmrE"/>
    <property type="match status" value="1"/>
</dbReference>
<accession>A0AAW8CZL9</accession>
<organism evidence="6 7">
    <name type="scientific">Variovorax boronicumulans</name>
    <dbReference type="NCBI Taxonomy" id="436515"/>
    <lineage>
        <taxon>Bacteria</taxon>
        <taxon>Pseudomonadati</taxon>
        <taxon>Pseudomonadota</taxon>
        <taxon>Betaproteobacteria</taxon>
        <taxon>Burkholderiales</taxon>
        <taxon>Comamonadaceae</taxon>
        <taxon>Variovorax</taxon>
    </lineage>
</organism>
<evidence type="ECO:0000313" key="7">
    <source>
        <dbReference type="Proteomes" id="UP001242045"/>
    </source>
</evidence>
<evidence type="ECO:0000313" key="6">
    <source>
        <dbReference type="EMBL" id="MDP9893142.1"/>
    </source>
</evidence>
<comment type="subcellular location">
    <subcellularLocation>
        <location evidence="1">Membrane</location>
        <topology evidence="1">Multi-pass membrane protein</topology>
    </subcellularLocation>
</comment>
<evidence type="ECO:0000256" key="5">
    <source>
        <dbReference type="SAM" id="Phobius"/>
    </source>
</evidence>
<evidence type="ECO:0000256" key="3">
    <source>
        <dbReference type="ARBA" id="ARBA00022989"/>
    </source>
</evidence>
<keyword evidence="2 5" id="KW-0812">Transmembrane</keyword>
<feature type="transmembrane region" description="Helical" evidence="5">
    <location>
        <begin position="158"/>
        <end position="177"/>
    </location>
</feature>
<dbReference type="InterPro" id="IPR037185">
    <property type="entry name" value="EmrE-like"/>
</dbReference>
<dbReference type="PANTHER" id="PTHR22911:SF6">
    <property type="entry name" value="SOLUTE CARRIER FAMILY 35 MEMBER G1"/>
    <property type="match status" value="1"/>
</dbReference>
<dbReference type="EMBL" id="JAUSRD010000004">
    <property type="protein sequence ID" value="MDP9893142.1"/>
    <property type="molecule type" value="Genomic_DNA"/>
</dbReference>
<dbReference type="AlphaFoldDB" id="A0AAW8CZL9"/>
<feature type="transmembrane region" description="Helical" evidence="5">
    <location>
        <begin position="127"/>
        <end position="146"/>
    </location>
</feature>
<proteinExistence type="predicted"/>
<keyword evidence="3 5" id="KW-1133">Transmembrane helix</keyword>
<protein>
    <submittedName>
        <fullName evidence="6">Drug/metabolite transporter (DMT)-like permease</fullName>
    </submittedName>
</protein>
<feature type="transmembrane region" description="Helical" evidence="5">
    <location>
        <begin position="33"/>
        <end position="52"/>
    </location>
</feature>
<feature type="transmembrane region" description="Helical" evidence="5">
    <location>
        <begin position="94"/>
        <end position="115"/>
    </location>
</feature>
<evidence type="ECO:0000256" key="4">
    <source>
        <dbReference type="ARBA" id="ARBA00023136"/>
    </source>
</evidence>